<dbReference type="GO" id="GO:0005759">
    <property type="term" value="C:mitochondrial matrix"/>
    <property type="evidence" value="ECO:0007669"/>
    <property type="project" value="TreeGrafter"/>
</dbReference>
<reference evidence="7 9" key="1">
    <citation type="journal article" date="2018" name="BMC Genomics">
        <title>Comparative genomics of the wheat fungal pathogen Pyrenophora tritici-repentis reveals chromosomal variations and genome plasticity.</title>
        <authorList>
            <person name="Moolhuijzen P."/>
            <person name="See P.T."/>
            <person name="Hane J.K."/>
            <person name="Shi G."/>
            <person name="Liu Z."/>
            <person name="Oliver R.P."/>
            <person name="Moffat C.S."/>
        </authorList>
    </citation>
    <scope>NUCLEOTIDE SEQUENCE [LARGE SCALE GENOMIC DNA]</scope>
    <source>
        <strain evidence="7">M4</strain>
    </source>
</reference>
<dbReference type="SUPFAM" id="SSF52540">
    <property type="entry name" value="P-loop containing nucleoside triphosphate hydrolases"/>
    <property type="match status" value="1"/>
</dbReference>
<evidence type="ECO:0000313" key="7">
    <source>
        <dbReference type="EMBL" id="KAF7572106.1"/>
    </source>
</evidence>
<keyword evidence="7" id="KW-0378">Hydrolase</keyword>
<keyword evidence="2 8" id="KW-0067">ATP-binding</keyword>
<dbReference type="SMART" id="SM00382">
    <property type="entry name" value="AAA"/>
    <property type="match status" value="1"/>
</dbReference>
<comment type="caution">
    <text evidence="7">The sequence shown here is derived from an EMBL/GenBank/DDBJ whole genome shotgun (WGS) entry which is preliminary data.</text>
</comment>
<evidence type="ECO:0000313" key="9">
    <source>
        <dbReference type="Proteomes" id="UP000245464"/>
    </source>
</evidence>
<dbReference type="AlphaFoldDB" id="A0A2W1DW24"/>
<keyword evidence="7" id="KW-0645">Protease</keyword>
<dbReference type="InterPro" id="IPR027417">
    <property type="entry name" value="P-loop_NTPase"/>
</dbReference>
<dbReference type="PANTHER" id="PTHR48102:SF7">
    <property type="entry name" value="ATP-DEPENDENT CLP PROTEASE ATP-BINDING SUBUNIT CLPX-LIKE, MITOCHONDRIAL"/>
    <property type="match status" value="1"/>
</dbReference>
<dbReference type="SMART" id="SM01086">
    <property type="entry name" value="ClpB_D2-small"/>
    <property type="match status" value="1"/>
</dbReference>
<dbReference type="PANTHER" id="PTHR48102">
    <property type="entry name" value="ATP-DEPENDENT CLP PROTEASE ATP-BINDING SUBUNIT CLPX-LIKE, MITOCHONDRIAL-RELATED"/>
    <property type="match status" value="1"/>
</dbReference>
<evidence type="ECO:0000256" key="2">
    <source>
        <dbReference type="ARBA" id="ARBA00022840"/>
    </source>
</evidence>
<protein>
    <submittedName>
        <fullName evidence="8">ATP-dependent Clp protease ATP-binding protein</fullName>
    </submittedName>
    <submittedName>
        <fullName evidence="7">ClpX, ATP-dependent protease Clp, ATPase subunit</fullName>
    </submittedName>
</protein>
<dbReference type="Pfam" id="PF10431">
    <property type="entry name" value="ClpB_D2-small"/>
    <property type="match status" value="1"/>
</dbReference>
<dbReference type="Pfam" id="PF07724">
    <property type="entry name" value="AAA_2"/>
    <property type="match status" value="1"/>
</dbReference>
<sequence>MMMIPRLLHRALPVAVSPQARASYIALYSISRRTPLPQSHRRASSSRFNRSDFSGQGYSSFYEPDQPTRGPLGSTSNVGVGHITPKVLRQHLDQFVVDQDRAKIVLSVAVHEHHLRIQELKRQLDEQARLEAQAQRRSSVYNRHPVEDEFPGQQSTVELHSHNDPLSYNEAPSYRPTSPTPVDVDSLLDTSEHQLQIEKSNVLILGPTGVGKTLMCKTLAKTLGLPISISDCTTFTQAGYIGDDVESCVARLFSASNYDIEATEHGIIVLDEIDKIAGSKMSYGKDVGGEGVQQALLKIIEGTTVQVQAKPERSANRPGGLSGGPLGSPPPPGPGGNKGEVFNIRTDNILFICTGAFSNLHKIILDRKSKSGMGFGASIRASSAHAAADGVMLGGVEAETFKKDSPFFVPQETEMPNPFSVRQPKREEKVNVLDYVQPADLQKFGMIPELIGRIPTVCAVSSLDEHALVRVLTEPKDSLIRQEEYKSFLRNIELRFTNGALREIARKASKMGTGARGLRHVVDQLLLQAKYETPGSSVKHILVTQDVALLKRAPMYFHRGQSAAFEAAHAQEEEKWDEELRSQEDASIASHVNNFQEYRKASAAGF</sequence>
<feature type="domain" description="AAA+ ATPase" evidence="5">
    <location>
        <begin position="198"/>
        <end position="479"/>
    </location>
</feature>
<reference evidence="8" key="2">
    <citation type="submission" date="2021-05" db="EMBL/GenBank/DDBJ databases">
        <authorList>
            <person name="Moolhuijzen P.M."/>
            <person name="Moffat C.S."/>
        </authorList>
    </citation>
    <scope>NUCLEOTIDE SEQUENCE</scope>
    <source>
        <strain evidence="8">86-124</strain>
    </source>
</reference>
<dbReference type="GO" id="GO:0005524">
    <property type="term" value="F:ATP binding"/>
    <property type="evidence" value="ECO:0007669"/>
    <property type="project" value="UniProtKB-KW"/>
</dbReference>
<evidence type="ECO:0000313" key="8">
    <source>
        <dbReference type="EMBL" id="KAI1517015.1"/>
    </source>
</evidence>
<dbReference type="GO" id="GO:0016887">
    <property type="term" value="F:ATP hydrolysis activity"/>
    <property type="evidence" value="ECO:0007669"/>
    <property type="project" value="InterPro"/>
</dbReference>
<reference evidence="8" key="3">
    <citation type="journal article" date="2022" name="bioRxiv">
        <title>A global pangenome for the wheat fungal pathogen Pyrenophora tritici-repentis and prediction of effector protein structural homology.</title>
        <authorList>
            <person name="Moolhuijzen P."/>
            <person name="See P.T."/>
            <person name="Shi G."/>
            <person name="Powell H.R."/>
            <person name="Cockram J."/>
            <person name="Jorgensen L.N."/>
            <person name="Benslimane H."/>
            <person name="Strelkov S.E."/>
            <person name="Turner J."/>
            <person name="Liu Z."/>
            <person name="Moffat C.S."/>
        </authorList>
    </citation>
    <scope>NUCLEOTIDE SEQUENCE</scope>
    <source>
        <strain evidence="8">86-124</strain>
    </source>
</reference>
<reference evidence="10" key="4">
    <citation type="journal article" date="2022" name="Microb. Genom.">
        <title>A global pangenome for the wheat fungal pathogen Pyrenophora tritici-repentis and prediction of effector protein structural homology.</title>
        <authorList>
            <person name="Moolhuijzen P.M."/>
            <person name="See P.T."/>
            <person name="Shi G."/>
            <person name="Powell H.R."/>
            <person name="Cockram J."/>
            <person name="Jorgensen L.N."/>
            <person name="Benslimane H."/>
            <person name="Strelkov S.E."/>
            <person name="Turner J."/>
            <person name="Liu Z."/>
            <person name="Moffat C.S."/>
        </authorList>
    </citation>
    <scope>NUCLEOTIDE SEQUENCE [LARGE SCALE GENOMIC DNA]</scope>
</reference>
<dbReference type="InterPro" id="IPR050052">
    <property type="entry name" value="ATP-dep_Clp_protease_ClpX"/>
</dbReference>
<dbReference type="InterPro" id="IPR003593">
    <property type="entry name" value="AAA+_ATPase"/>
</dbReference>
<accession>A0A2W1DW24</accession>
<keyword evidence="1" id="KW-0547">Nucleotide-binding</keyword>
<dbReference type="Gene3D" id="3.40.50.300">
    <property type="entry name" value="P-loop containing nucleotide triphosphate hydrolases"/>
    <property type="match status" value="1"/>
</dbReference>
<dbReference type="EMBL" id="NQIK02000004">
    <property type="protein sequence ID" value="KAF7572106.1"/>
    <property type="molecule type" value="Genomic_DNA"/>
</dbReference>
<feature type="coiled-coil region" evidence="3">
    <location>
        <begin position="110"/>
        <end position="137"/>
    </location>
</feature>
<dbReference type="OrthoDB" id="1721884at2759"/>
<keyword evidence="3" id="KW-0175">Coiled coil</keyword>
<keyword evidence="10" id="KW-1185">Reference proteome</keyword>
<dbReference type="GO" id="GO:0008233">
    <property type="term" value="F:peptidase activity"/>
    <property type="evidence" value="ECO:0007669"/>
    <property type="project" value="UniProtKB-KW"/>
</dbReference>
<dbReference type="Proteomes" id="UP000245464">
    <property type="component" value="Chromosome 4"/>
</dbReference>
<feature type="compositionally biased region" description="Polar residues" evidence="4">
    <location>
        <begin position="45"/>
        <end position="59"/>
    </location>
</feature>
<feature type="region of interest" description="Disordered" evidence="4">
    <location>
        <begin position="308"/>
        <end position="340"/>
    </location>
</feature>
<dbReference type="GO" id="GO:0051603">
    <property type="term" value="P:proteolysis involved in protein catabolic process"/>
    <property type="evidence" value="ECO:0007669"/>
    <property type="project" value="TreeGrafter"/>
</dbReference>
<dbReference type="OMA" id="HRSDFTN"/>
<evidence type="ECO:0000259" key="6">
    <source>
        <dbReference type="SMART" id="SM01086"/>
    </source>
</evidence>
<evidence type="ECO:0000256" key="1">
    <source>
        <dbReference type="ARBA" id="ARBA00022741"/>
    </source>
</evidence>
<dbReference type="InterPro" id="IPR019489">
    <property type="entry name" value="Clp_ATPase_C"/>
</dbReference>
<evidence type="ECO:0000313" key="10">
    <source>
        <dbReference type="Proteomes" id="UP000249757"/>
    </source>
</evidence>
<evidence type="ECO:0000256" key="4">
    <source>
        <dbReference type="SAM" id="MobiDB-lite"/>
    </source>
</evidence>
<evidence type="ECO:0000259" key="5">
    <source>
        <dbReference type="SMART" id="SM00382"/>
    </source>
</evidence>
<dbReference type="InterPro" id="IPR003959">
    <property type="entry name" value="ATPase_AAA_core"/>
</dbReference>
<dbReference type="Gene3D" id="1.10.8.60">
    <property type="match status" value="1"/>
</dbReference>
<feature type="domain" description="Clp ATPase C-terminal" evidence="6">
    <location>
        <begin position="463"/>
        <end position="557"/>
    </location>
</feature>
<evidence type="ECO:0000256" key="3">
    <source>
        <dbReference type="SAM" id="Coils"/>
    </source>
</evidence>
<organism evidence="7 9">
    <name type="scientific">Pyrenophora tritici-repentis</name>
    <dbReference type="NCBI Taxonomy" id="45151"/>
    <lineage>
        <taxon>Eukaryota</taxon>
        <taxon>Fungi</taxon>
        <taxon>Dikarya</taxon>
        <taxon>Ascomycota</taxon>
        <taxon>Pezizomycotina</taxon>
        <taxon>Dothideomycetes</taxon>
        <taxon>Pleosporomycetidae</taxon>
        <taxon>Pleosporales</taxon>
        <taxon>Pleosporineae</taxon>
        <taxon>Pleosporaceae</taxon>
        <taxon>Pyrenophora</taxon>
    </lineage>
</organism>
<feature type="region of interest" description="Disordered" evidence="4">
    <location>
        <begin position="36"/>
        <end position="73"/>
    </location>
</feature>
<dbReference type="EMBL" id="NRDI02000004">
    <property type="protein sequence ID" value="KAI1517015.1"/>
    <property type="molecule type" value="Genomic_DNA"/>
</dbReference>
<name>A0A2W1DW24_9PLEO</name>
<dbReference type="Proteomes" id="UP000249757">
    <property type="component" value="Unassembled WGS sequence"/>
</dbReference>
<proteinExistence type="predicted"/>
<gene>
    <name evidence="8" type="ORF">Ptr86124_003952</name>
    <name evidence="7" type="ORF">PtrM4_096060</name>
</gene>